<dbReference type="HOGENOM" id="CLU_063440_12_0_0"/>
<dbReference type="KEGG" id="gma:AciX8_4833"/>
<dbReference type="Pfam" id="PF03551">
    <property type="entry name" value="PadR"/>
    <property type="match status" value="1"/>
</dbReference>
<evidence type="ECO:0000259" key="1">
    <source>
        <dbReference type="Pfam" id="PF03551"/>
    </source>
</evidence>
<protein>
    <submittedName>
        <fullName evidence="2">Transcriptional regulator PadR family protein</fullName>
    </submittedName>
</protein>
<reference evidence="2 3" key="1">
    <citation type="submission" date="2011-11" db="EMBL/GenBank/DDBJ databases">
        <title>Complete sequence of Granulicella mallensis MP5ACTX8.</title>
        <authorList>
            <consortium name="US DOE Joint Genome Institute"/>
            <person name="Lucas S."/>
            <person name="Copeland A."/>
            <person name="Lapidus A."/>
            <person name="Cheng J.-F."/>
            <person name="Goodwin L."/>
            <person name="Pitluck S."/>
            <person name="Peters L."/>
            <person name="Lu M."/>
            <person name="Detter J.C."/>
            <person name="Han C."/>
            <person name="Tapia R."/>
            <person name="Land M."/>
            <person name="Hauser L."/>
            <person name="Kyrpides N."/>
            <person name="Ivanova N."/>
            <person name="Mikhailova N."/>
            <person name="Pagani I."/>
            <person name="Rawat S."/>
            <person name="Mannisto M."/>
            <person name="Haggblom M."/>
            <person name="Woyke T."/>
        </authorList>
    </citation>
    <scope>NUCLEOTIDE SEQUENCE [LARGE SCALE GENOMIC DNA]</scope>
    <source>
        <strain evidence="3">ATCC BAA-1857 / DSM 23137 / MP5ACTX8</strain>
    </source>
</reference>
<organism evidence="2 3">
    <name type="scientific">Granulicella mallensis (strain ATCC BAA-1857 / DSM 23137 / MP5ACTX8)</name>
    <dbReference type="NCBI Taxonomy" id="682795"/>
    <lineage>
        <taxon>Bacteria</taxon>
        <taxon>Pseudomonadati</taxon>
        <taxon>Acidobacteriota</taxon>
        <taxon>Terriglobia</taxon>
        <taxon>Terriglobales</taxon>
        <taxon>Acidobacteriaceae</taxon>
        <taxon>Granulicella</taxon>
    </lineage>
</organism>
<dbReference type="PANTHER" id="PTHR33169">
    <property type="entry name" value="PADR-FAMILY TRANSCRIPTIONAL REGULATOR"/>
    <property type="match status" value="1"/>
</dbReference>
<dbReference type="Gene3D" id="1.10.10.10">
    <property type="entry name" value="Winged helix-like DNA-binding domain superfamily/Winged helix DNA-binding domain"/>
    <property type="match status" value="1"/>
</dbReference>
<evidence type="ECO:0000313" key="2">
    <source>
        <dbReference type="EMBL" id="AEU39102.1"/>
    </source>
</evidence>
<dbReference type="InterPro" id="IPR036390">
    <property type="entry name" value="WH_DNA-bd_sf"/>
</dbReference>
<accession>G8NYP3</accession>
<dbReference type="STRING" id="682795.AciX8_4833"/>
<dbReference type="RefSeq" id="WP_014267973.1">
    <property type="nucleotide sequence ID" value="NC_016631.1"/>
</dbReference>
<dbReference type="SUPFAM" id="SSF46785">
    <property type="entry name" value="Winged helix' DNA-binding domain"/>
    <property type="match status" value="1"/>
</dbReference>
<proteinExistence type="predicted"/>
<keyword evidence="3" id="KW-1185">Reference proteome</keyword>
<dbReference type="InterPro" id="IPR052509">
    <property type="entry name" value="Metal_resp_DNA-bind_regulator"/>
</dbReference>
<name>G8NYP3_GRAMM</name>
<gene>
    <name evidence="2" type="ordered locus">AciX8_4833</name>
</gene>
<sequence length="111" mass="12240">MDHTVSLGEFEQLILLAVLRLGNDAYGVSIRNEILVCTRREVSPGALYTTLDRLERKGMVASTTGKPTPERGGRAKRFYKATPSGTRQLATAQRAFQQMLNGLELIGEHHG</sequence>
<dbReference type="PANTHER" id="PTHR33169:SF14">
    <property type="entry name" value="TRANSCRIPTIONAL REGULATOR RV3488"/>
    <property type="match status" value="1"/>
</dbReference>
<dbReference type="InterPro" id="IPR036388">
    <property type="entry name" value="WH-like_DNA-bd_sf"/>
</dbReference>
<dbReference type="AlphaFoldDB" id="G8NYP3"/>
<dbReference type="InterPro" id="IPR005149">
    <property type="entry name" value="Tscrpt_reg_PadR_N"/>
</dbReference>
<dbReference type="eggNOG" id="COG1695">
    <property type="taxonomic scope" value="Bacteria"/>
</dbReference>
<dbReference type="OrthoDB" id="120743at2"/>
<feature type="domain" description="Transcription regulator PadR N-terminal" evidence="1">
    <location>
        <begin position="15"/>
        <end position="90"/>
    </location>
</feature>
<dbReference type="EMBL" id="CP003130">
    <property type="protein sequence ID" value="AEU39102.1"/>
    <property type="molecule type" value="Genomic_DNA"/>
</dbReference>
<dbReference type="Proteomes" id="UP000007113">
    <property type="component" value="Chromosome"/>
</dbReference>
<evidence type="ECO:0000313" key="3">
    <source>
        <dbReference type="Proteomes" id="UP000007113"/>
    </source>
</evidence>